<reference evidence="2 3" key="1">
    <citation type="journal article" date="2021" name="BMC Genomics">
        <title>Datura genome reveals duplications of psychoactive alkaloid biosynthetic genes and high mutation rate following tissue culture.</title>
        <authorList>
            <person name="Rajewski A."/>
            <person name="Carter-House D."/>
            <person name="Stajich J."/>
            <person name="Litt A."/>
        </authorList>
    </citation>
    <scope>NUCLEOTIDE SEQUENCE [LARGE SCALE GENOMIC DNA]</scope>
    <source>
        <strain evidence="2">AR-01</strain>
    </source>
</reference>
<feature type="region of interest" description="Disordered" evidence="1">
    <location>
        <begin position="36"/>
        <end position="81"/>
    </location>
</feature>
<evidence type="ECO:0000256" key="1">
    <source>
        <dbReference type="SAM" id="MobiDB-lite"/>
    </source>
</evidence>
<evidence type="ECO:0000313" key="3">
    <source>
        <dbReference type="Proteomes" id="UP000823775"/>
    </source>
</evidence>
<name>A0ABS8UX42_DATST</name>
<sequence>MGSTVSLKNEVVLDIFIKHVVDDSALMKNEIPTESTKTDLNANSMGVDIGGSNLNNSSTDEDFDKDLKGIPDEDDSDVDES</sequence>
<keyword evidence="3" id="KW-1185">Reference proteome</keyword>
<protein>
    <submittedName>
        <fullName evidence="2">Uncharacterized protein</fullName>
    </submittedName>
</protein>
<proteinExistence type="predicted"/>
<organism evidence="2 3">
    <name type="scientific">Datura stramonium</name>
    <name type="common">Jimsonweed</name>
    <name type="synonym">Common thornapple</name>
    <dbReference type="NCBI Taxonomy" id="4076"/>
    <lineage>
        <taxon>Eukaryota</taxon>
        <taxon>Viridiplantae</taxon>
        <taxon>Streptophyta</taxon>
        <taxon>Embryophyta</taxon>
        <taxon>Tracheophyta</taxon>
        <taxon>Spermatophyta</taxon>
        <taxon>Magnoliopsida</taxon>
        <taxon>eudicotyledons</taxon>
        <taxon>Gunneridae</taxon>
        <taxon>Pentapetalae</taxon>
        <taxon>asterids</taxon>
        <taxon>lamiids</taxon>
        <taxon>Solanales</taxon>
        <taxon>Solanaceae</taxon>
        <taxon>Solanoideae</taxon>
        <taxon>Datureae</taxon>
        <taxon>Datura</taxon>
    </lineage>
</organism>
<dbReference type="Proteomes" id="UP000823775">
    <property type="component" value="Unassembled WGS sequence"/>
</dbReference>
<feature type="compositionally biased region" description="Acidic residues" evidence="1">
    <location>
        <begin position="72"/>
        <end position="81"/>
    </location>
</feature>
<comment type="caution">
    <text evidence="2">The sequence shown here is derived from an EMBL/GenBank/DDBJ whole genome shotgun (WGS) entry which is preliminary data.</text>
</comment>
<gene>
    <name evidence="2" type="ORF">HAX54_022841</name>
</gene>
<accession>A0ABS8UX42</accession>
<dbReference type="EMBL" id="JACEIK010002760">
    <property type="protein sequence ID" value="MCD9638707.1"/>
    <property type="molecule type" value="Genomic_DNA"/>
</dbReference>
<evidence type="ECO:0000313" key="2">
    <source>
        <dbReference type="EMBL" id="MCD9638707.1"/>
    </source>
</evidence>